<organism evidence="2 3">
    <name type="scientific">Harenicola maris</name>
    <dbReference type="NCBI Taxonomy" id="2841044"/>
    <lineage>
        <taxon>Bacteria</taxon>
        <taxon>Pseudomonadati</taxon>
        <taxon>Pseudomonadota</taxon>
        <taxon>Alphaproteobacteria</taxon>
        <taxon>Rhodobacterales</taxon>
        <taxon>Paracoccaceae</taxon>
        <taxon>Harenicola</taxon>
    </lineage>
</organism>
<evidence type="ECO:0000313" key="3">
    <source>
        <dbReference type="Proteomes" id="UP001315686"/>
    </source>
</evidence>
<gene>
    <name evidence="2" type="ORF">IV417_10030</name>
</gene>
<dbReference type="PROSITE" id="PS51257">
    <property type="entry name" value="PROKAR_LIPOPROTEIN"/>
    <property type="match status" value="1"/>
</dbReference>
<keyword evidence="3" id="KW-1185">Reference proteome</keyword>
<feature type="signal peptide" evidence="1">
    <location>
        <begin position="1"/>
        <end position="24"/>
    </location>
</feature>
<dbReference type="Proteomes" id="UP001315686">
    <property type="component" value="Unassembled WGS sequence"/>
</dbReference>
<dbReference type="EMBL" id="JADQAZ010000002">
    <property type="protein sequence ID" value="MBT0957728.1"/>
    <property type="molecule type" value="Genomic_DNA"/>
</dbReference>
<name>A0AAP2CPJ8_9RHOB</name>
<evidence type="ECO:0008006" key="4">
    <source>
        <dbReference type="Google" id="ProtNLM"/>
    </source>
</evidence>
<feature type="chain" id="PRO_5042967144" description="Lipoprotein" evidence="1">
    <location>
        <begin position="25"/>
        <end position="101"/>
    </location>
</feature>
<protein>
    <recommendedName>
        <fullName evidence="4">Lipoprotein</fullName>
    </recommendedName>
</protein>
<reference evidence="2 3" key="1">
    <citation type="journal article" date="2021" name="Arch. Microbiol.">
        <title>Harenicola maris gen. nov., sp. nov. isolated from the Sea of Japan shallow sediments.</title>
        <authorList>
            <person name="Romanenko L.A."/>
            <person name="Kurilenko V.V."/>
            <person name="Chernysheva N.Y."/>
            <person name="Tekutyeva L.A."/>
            <person name="Velansky P.V."/>
            <person name="Svetashev V.I."/>
            <person name="Isaeva M.P."/>
        </authorList>
    </citation>
    <scope>NUCLEOTIDE SEQUENCE [LARGE SCALE GENOMIC DNA]</scope>
    <source>
        <strain evidence="2 3">KMM 3653</strain>
    </source>
</reference>
<accession>A0AAP2CPJ8</accession>
<dbReference type="AlphaFoldDB" id="A0AAP2CPJ8"/>
<dbReference type="RefSeq" id="WP_327793952.1">
    <property type="nucleotide sequence ID" value="NZ_JADQAZ010000002.1"/>
</dbReference>
<keyword evidence="1" id="KW-0732">Signal</keyword>
<sequence length="101" mass="10142">MHMLTKIAGMVGAGLVIATPALSAACGKRDTVVAGLEEKFSETLTAGGMQSATAVLEVWSSAESGSFTVLLTHANGISCIVSSGTGFFRAPESVKPAGIPS</sequence>
<evidence type="ECO:0000256" key="1">
    <source>
        <dbReference type="SAM" id="SignalP"/>
    </source>
</evidence>
<proteinExistence type="predicted"/>
<comment type="caution">
    <text evidence="2">The sequence shown here is derived from an EMBL/GenBank/DDBJ whole genome shotgun (WGS) entry which is preliminary data.</text>
</comment>
<evidence type="ECO:0000313" key="2">
    <source>
        <dbReference type="EMBL" id="MBT0957728.1"/>
    </source>
</evidence>